<dbReference type="GO" id="GO:0016491">
    <property type="term" value="F:oxidoreductase activity"/>
    <property type="evidence" value="ECO:0007669"/>
    <property type="project" value="UniProtKB-KW"/>
</dbReference>
<dbReference type="Proteomes" id="UP000001574">
    <property type="component" value="Chromosome"/>
</dbReference>
<evidence type="ECO:0000313" key="4">
    <source>
        <dbReference type="EMBL" id="ABK66340.1"/>
    </source>
</evidence>
<protein>
    <submittedName>
        <fullName evidence="4">NAD dependent epimerase/dehydratase family protein</fullName>
    </submittedName>
</protein>
<dbReference type="FunFam" id="3.40.50.720:FF:000084">
    <property type="entry name" value="Short-chain dehydrogenase reductase"/>
    <property type="match status" value="1"/>
</dbReference>
<accession>A0A0H2ZV21</accession>
<sequence>MTGMVNPDRARSRTFVVTGAASGIGLATARRLLAEGGTVVGVDLADPPGDLGPRFTFVPADVTDESAVAAVLAAVPGRLDGVFHAAGVAGGGPVHLLDRSEWDRVIGVNLTGTFLVAKAALARMIDQPRVDGERGSLVTVASVEGLEGTAGGSSYNAAKGGVVLLTKNIALDYGPSGIRANVICPGFIETPMAHNVFSIPGMEAPLASITREHALQRLGRPEEIAAMAAFLLSTDASFVSGQAIAVDGGYTAGRDHGVVELFGFPS</sequence>
<dbReference type="SUPFAM" id="SSF51735">
    <property type="entry name" value="NAD(P)-binding Rossmann-fold domains"/>
    <property type="match status" value="1"/>
</dbReference>
<evidence type="ECO:0000256" key="1">
    <source>
        <dbReference type="ARBA" id="ARBA00006484"/>
    </source>
</evidence>
<dbReference type="RefSeq" id="WP_011725517.1">
    <property type="nucleotide sequence ID" value="NC_008595.1"/>
</dbReference>
<organism evidence="4 5">
    <name type="scientific">Mycobacterium avium (strain 104)</name>
    <dbReference type="NCBI Taxonomy" id="243243"/>
    <lineage>
        <taxon>Bacteria</taxon>
        <taxon>Bacillati</taxon>
        <taxon>Actinomycetota</taxon>
        <taxon>Actinomycetes</taxon>
        <taxon>Mycobacteriales</taxon>
        <taxon>Mycobacteriaceae</taxon>
        <taxon>Mycobacterium</taxon>
        <taxon>Mycobacterium avium complex (MAC)</taxon>
    </lineage>
</organism>
<dbReference type="PROSITE" id="PS00061">
    <property type="entry name" value="ADH_SHORT"/>
    <property type="match status" value="1"/>
</dbReference>
<dbReference type="InterPro" id="IPR020904">
    <property type="entry name" value="Sc_DH/Rdtase_CS"/>
</dbReference>
<dbReference type="EMBL" id="CP000479">
    <property type="protein sequence ID" value="ABK66340.1"/>
    <property type="molecule type" value="Genomic_DNA"/>
</dbReference>
<dbReference type="InterPro" id="IPR051122">
    <property type="entry name" value="SDR_DHRS6-like"/>
</dbReference>
<comment type="similarity">
    <text evidence="1">Belongs to the short-chain dehydrogenases/reductases (SDR) family.</text>
</comment>
<gene>
    <name evidence="4" type="ordered locus">MAV_3521</name>
</gene>
<dbReference type="KEGG" id="mav:MAV_3521"/>
<evidence type="ECO:0000259" key="3">
    <source>
        <dbReference type="SMART" id="SM00822"/>
    </source>
</evidence>
<dbReference type="AlphaFoldDB" id="A0A0H2ZV21"/>
<dbReference type="InterPro" id="IPR057326">
    <property type="entry name" value="KR_dom"/>
</dbReference>
<dbReference type="Gene3D" id="3.40.50.720">
    <property type="entry name" value="NAD(P)-binding Rossmann-like Domain"/>
    <property type="match status" value="1"/>
</dbReference>
<dbReference type="PANTHER" id="PTHR43477:SF1">
    <property type="entry name" value="DIHYDROANTICAPSIN 7-DEHYDROGENASE"/>
    <property type="match status" value="1"/>
</dbReference>
<feature type="domain" description="Ketoreductase" evidence="3">
    <location>
        <begin position="13"/>
        <end position="152"/>
    </location>
</feature>
<dbReference type="Pfam" id="PF13561">
    <property type="entry name" value="adh_short_C2"/>
    <property type="match status" value="1"/>
</dbReference>
<dbReference type="InterPro" id="IPR036291">
    <property type="entry name" value="NAD(P)-bd_dom_sf"/>
</dbReference>
<proteinExistence type="inferred from homology"/>
<dbReference type="InterPro" id="IPR002347">
    <property type="entry name" value="SDR_fam"/>
</dbReference>
<evidence type="ECO:0000313" key="5">
    <source>
        <dbReference type="Proteomes" id="UP000001574"/>
    </source>
</evidence>
<name>A0A0H2ZV21_MYCA1</name>
<keyword evidence="2" id="KW-0560">Oxidoreductase</keyword>
<dbReference type="SMART" id="SM00822">
    <property type="entry name" value="PKS_KR"/>
    <property type="match status" value="1"/>
</dbReference>
<reference evidence="4 5" key="1">
    <citation type="submission" date="2006-10" db="EMBL/GenBank/DDBJ databases">
        <authorList>
            <person name="Fleischmann R.D."/>
            <person name="Dodson R.J."/>
            <person name="Haft D.H."/>
            <person name="Merkel J.S."/>
            <person name="Nelson W.C."/>
            <person name="Fraser C.M."/>
        </authorList>
    </citation>
    <scope>NUCLEOTIDE SEQUENCE [LARGE SCALE GENOMIC DNA]</scope>
    <source>
        <strain evidence="4 5">104</strain>
    </source>
</reference>
<dbReference type="PANTHER" id="PTHR43477">
    <property type="entry name" value="DIHYDROANTICAPSIN 7-DEHYDROGENASE"/>
    <property type="match status" value="1"/>
</dbReference>
<evidence type="ECO:0000256" key="2">
    <source>
        <dbReference type="ARBA" id="ARBA00023002"/>
    </source>
</evidence>
<dbReference type="PRINTS" id="PR00081">
    <property type="entry name" value="GDHRDH"/>
</dbReference>
<dbReference type="HOGENOM" id="CLU_010194_2_10_11"/>
<dbReference type="PRINTS" id="PR00080">
    <property type="entry name" value="SDRFAMILY"/>
</dbReference>
<dbReference type="CDD" id="cd05233">
    <property type="entry name" value="SDR_c"/>
    <property type="match status" value="1"/>
</dbReference>